<gene>
    <name evidence="9" type="ORF">OIDMADRAFT_57998</name>
</gene>
<reference evidence="10" key="2">
    <citation type="submission" date="2015-01" db="EMBL/GenBank/DDBJ databases">
        <title>Evolutionary Origins and Diversification of the Mycorrhizal Mutualists.</title>
        <authorList>
            <consortium name="DOE Joint Genome Institute"/>
            <consortium name="Mycorrhizal Genomics Consortium"/>
            <person name="Kohler A."/>
            <person name="Kuo A."/>
            <person name="Nagy L.G."/>
            <person name="Floudas D."/>
            <person name="Copeland A."/>
            <person name="Barry K.W."/>
            <person name="Cichocki N."/>
            <person name="Veneault-Fourrey C."/>
            <person name="LaButti K."/>
            <person name="Lindquist E.A."/>
            <person name="Lipzen A."/>
            <person name="Lundell T."/>
            <person name="Morin E."/>
            <person name="Murat C."/>
            <person name="Riley R."/>
            <person name="Ohm R."/>
            <person name="Sun H."/>
            <person name="Tunlid A."/>
            <person name="Henrissat B."/>
            <person name="Grigoriev I.V."/>
            <person name="Hibbett D.S."/>
            <person name="Martin F."/>
        </authorList>
    </citation>
    <scope>NUCLEOTIDE SEQUENCE [LARGE SCALE GENOMIC DNA]</scope>
    <source>
        <strain evidence="10">Zn</strain>
    </source>
</reference>
<keyword evidence="3 7" id="KW-1133">Transmembrane helix</keyword>
<keyword evidence="4 7" id="KW-0472">Membrane</keyword>
<comment type="similarity">
    <text evidence="5">Belongs to the SAT4 family.</text>
</comment>
<evidence type="ECO:0000259" key="8">
    <source>
        <dbReference type="Pfam" id="PF20684"/>
    </source>
</evidence>
<reference evidence="9 10" key="1">
    <citation type="submission" date="2014-04" db="EMBL/GenBank/DDBJ databases">
        <authorList>
            <consortium name="DOE Joint Genome Institute"/>
            <person name="Kuo A."/>
            <person name="Martino E."/>
            <person name="Perotto S."/>
            <person name="Kohler A."/>
            <person name="Nagy L.G."/>
            <person name="Floudas D."/>
            <person name="Copeland A."/>
            <person name="Barry K.W."/>
            <person name="Cichocki N."/>
            <person name="Veneault-Fourrey C."/>
            <person name="LaButti K."/>
            <person name="Lindquist E.A."/>
            <person name="Lipzen A."/>
            <person name="Lundell T."/>
            <person name="Morin E."/>
            <person name="Murat C."/>
            <person name="Sun H."/>
            <person name="Tunlid A."/>
            <person name="Henrissat B."/>
            <person name="Grigoriev I.V."/>
            <person name="Hibbett D.S."/>
            <person name="Martin F."/>
            <person name="Nordberg H.P."/>
            <person name="Cantor M.N."/>
            <person name="Hua S.X."/>
        </authorList>
    </citation>
    <scope>NUCLEOTIDE SEQUENCE [LARGE SCALE GENOMIC DNA]</scope>
    <source>
        <strain evidence="9 10">Zn</strain>
    </source>
</reference>
<dbReference type="GO" id="GO:0016020">
    <property type="term" value="C:membrane"/>
    <property type="evidence" value="ECO:0007669"/>
    <property type="project" value="UniProtKB-SubCell"/>
</dbReference>
<evidence type="ECO:0000256" key="1">
    <source>
        <dbReference type="ARBA" id="ARBA00004141"/>
    </source>
</evidence>
<keyword evidence="10" id="KW-1185">Reference proteome</keyword>
<feature type="transmembrane region" description="Helical" evidence="7">
    <location>
        <begin position="123"/>
        <end position="146"/>
    </location>
</feature>
<feature type="transmembrane region" description="Helical" evidence="7">
    <location>
        <begin position="47"/>
        <end position="74"/>
    </location>
</feature>
<dbReference type="HOGENOM" id="CLU_028200_0_1_1"/>
<feature type="domain" description="Rhodopsin" evidence="8">
    <location>
        <begin position="27"/>
        <end position="264"/>
    </location>
</feature>
<organism evidence="9 10">
    <name type="scientific">Oidiodendron maius (strain Zn)</name>
    <dbReference type="NCBI Taxonomy" id="913774"/>
    <lineage>
        <taxon>Eukaryota</taxon>
        <taxon>Fungi</taxon>
        <taxon>Dikarya</taxon>
        <taxon>Ascomycota</taxon>
        <taxon>Pezizomycotina</taxon>
        <taxon>Leotiomycetes</taxon>
        <taxon>Leotiomycetes incertae sedis</taxon>
        <taxon>Myxotrichaceae</taxon>
        <taxon>Oidiodendron</taxon>
    </lineage>
</organism>
<dbReference type="InterPro" id="IPR049326">
    <property type="entry name" value="Rhodopsin_dom_fungi"/>
</dbReference>
<evidence type="ECO:0000256" key="5">
    <source>
        <dbReference type="ARBA" id="ARBA00038359"/>
    </source>
</evidence>
<evidence type="ECO:0000256" key="7">
    <source>
        <dbReference type="SAM" id="Phobius"/>
    </source>
</evidence>
<dbReference type="InterPro" id="IPR052337">
    <property type="entry name" value="SAT4-like"/>
</dbReference>
<dbReference type="Proteomes" id="UP000054321">
    <property type="component" value="Unassembled WGS sequence"/>
</dbReference>
<dbReference type="Pfam" id="PF20684">
    <property type="entry name" value="Fung_rhodopsin"/>
    <property type="match status" value="1"/>
</dbReference>
<feature type="transmembrane region" description="Helical" evidence="7">
    <location>
        <begin position="6"/>
        <end position="27"/>
    </location>
</feature>
<evidence type="ECO:0000256" key="3">
    <source>
        <dbReference type="ARBA" id="ARBA00022989"/>
    </source>
</evidence>
<dbReference type="EMBL" id="KN832882">
    <property type="protein sequence ID" value="KIM97379.1"/>
    <property type="molecule type" value="Genomic_DNA"/>
</dbReference>
<keyword evidence="2 7" id="KW-0812">Transmembrane</keyword>
<sequence>MAISHIGTNILILTTIFYALDVLAVILRIYSRHLKNRALGLDDYTAIIALIAGSGNVVIAVIAVVKGGMGFHFLELNDPLAQLTTLYKCLIPLQILWSVSNAFVKLSICFLYISIFRVREFRIAAFVCVGLSVAYMVAVILETLLVCRPLEYNWNRTIEGHCYNQSEAFEAVGIVNLLTDFFIFVLPMPVLWGLQLPVGKKIGLTATFGIGLIICAFSVIRVVELAIWDFSDFSYGIGKVAYWSLEPGFGVICCCIPVLQPVVSKFSSSSLWSRHTPMHSFGHKDGDGRPKNRGEGKKFQRVNDALYPLTEMSIDQDSEQVPDHTTSEAPQKPKRTYWPSEPHIIGANEYEVSRG</sequence>
<evidence type="ECO:0000256" key="4">
    <source>
        <dbReference type="ARBA" id="ARBA00023136"/>
    </source>
</evidence>
<dbReference type="PANTHER" id="PTHR33048:SF57">
    <property type="entry name" value="INTEGRAL MEMBRANE PROTEIN-RELATED"/>
    <property type="match status" value="1"/>
</dbReference>
<feature type="region of interest" description="Disordered" evidence="6">
    <location>
        <begin position="277"/>
        <end position="297"/>
    </location>
</feature>
<protein>
    <recommendedName>
        <fullName evidence="8">Rhodopsin domain-containing protein</fullName>
    </recommendedName>
</protein>
<evidence type="ECO:0000256" key="2">
    <source>
        <dbReference type="ARBA" id="ARBA00022692"/>
    </source>
</evidence>
<dbReference type="InParanoid" id="A0A0C3H1W5"/>
<accession>A0A0C3H1W5</accession>
<feature type="region of interest" description="Disordered" evidence="6">
    <location>
        <begin position="313"/>
        <end position="355"/>
    </location>
</feature>
<dbReference type="PANTHER" id="PTHR33048">
    <property type="entry name" value="PTH11-LIKE INTEGRAL MEMBRANE PROTEIN (AFU_ORTHOLOGUE AFUA_5G11245)"/>
    <property type="match status" value="1"/>
</dbReference>
<dbReference type="OrthoDB" id="5273647at2759"/>
<name>A0A0C3H1W5_OIDMZ</name>
<feature type="transmembrane region" description="Helical" evidence="7">
    <location>
        <begin position="174"/>
        <end position="194"/>
    </location>
</feature>
<feature type="compositionally biased region" description="Basic and acidic residues" evidence="6">
    <location>
        <begin position="282"/>
        <end position="297"/>
    </location>
</feature>
<feature type="transmembrane region" description="Helical" evidence="7">
    <location>
        <begin position="206"/>
        <end position="228"/>
    </location>
</feature>
<feature type="transmembrane region" description="Helical" evidence="7">
    <location>
        <begin position="94"/>
        <end position="116"/>
    </location>
</feature>
<evidence type="ECO:0000313" key="10">
    <source>
        <dbReference type="Proteomes" id="UP000054321"/>
    </source>
</evidence>
<dbReference type="STRING" id="913774.A0A0C3H1W5"/>
<dbReference type="AlphaFoldDB" id="A0A0C3H1W5"/>
<proteinExistence type="inferred from homology"/>
<evidence type="ECO:0000256" key="6">
    <source>
        <dbReference type="SAM" id="MobiDB-lite"/>
    </source>
</evidence>
<comment type="subcellular location">
    <subcellularLocation>
        <location evidence="1">Membrane</location>
        <topology evidence="1">Multi-pass membrane protein</topology>
    </subcellularLocation>
</comment>
<evidence type="ECO:0000313" key="9">
    <source>
        <dbReference type="EMBL" id="KIM97379.1"/>
    </source>
</evidence>